<organism evidence="9">
    <name type="scientific">Menopon gallinae</name>
    <name type="common">poultry shaft louse</name>
    <dbReference type="NCBI Taxonomy" id="328185"/>
    <lineage>
        <taxon>Eukaryota</taxon>
        <taxon>Metazoa</taxon>
        <taxon>Ecdysozoa</taxon>
        <taxon>Arthropoda</taxon>
        <taxon>Hexapoda</taxon>
        <taxon>Insecta</taxon>
        <taxon>Pterygota</taxon>
        <taxon>Neoptera</taxon>
        <taxon>Paraneoptera</taxon>
        <taxon>Psocodea</taxon>
        <taxon>Troctomorpha</taxon>
        <taxon>Phthiraptera</taxon>
        <taxon>Amblycera</taxon>
        <taxon>Menoponidae</taxon>
        <taxon>Menopon</taxon>
    </lineage>
</organism>
<dbReference type="GO" id="GO:0008049">
    <property type="term" value="P:male courtship behavior"/>
    <property type="evidence" value="ECO:0007669"/>
    <property type="project" value="TreeGrafter"/>
</dbReference>
<evidence type="ECO:0000256" key="1">
    <source>
        <dbReference type="ARBA" id="ARBA00004651"/>
    </source>
</evidence>
<keyword evidence="6 8" id="KW-0675">Receptor</keyword>
<dbReference type="AlphaFoldDB" id="A0AAW2HC12"/>
<dbReference type="EMBL" id="JARGDH010000005">
    <property type="protein sequence ID" value="KAL0267270.1"/>
    <property type="molecule type" value="Genomic_DNA"/>
</dbReference>
<comment type="similarity">
    <text evidence="8">Belongs to the insect chemoreceptor superfamily. Gustatory receptor (GR) family.</text>
</comment>
<dbReference type="PANTHER" id="PTHR21143">
    <property type="entry name" value="INVERTEBRATE GUSTATORY RECEPTOR"/>
    <property type="match status" value="1"/>
</dbReference>
<keyword evidence="7 8" id="KW-0807">Transducer</keyword>
<dbReference type="GO" id="GO:0030425">
    <property type="term" value="C:dendrite"/>
    <property type="evidence" value="ECO:0007669"/>
    <property type="project" value="TreeGrafter"/>
</dbReference>
<keyword evidence="5 8" id="KW-0472">Membrane</keyword>
<evidence type="ECO:0000256" key="6">
    <source>
        <dbReference type="ARBA" id="ARBA00023170"/>
    </source>
</evidence>
<evidence type="ECO:0000256" key="3">
    <source>
        <dbReference type="ARBA" id="ARBA00022692"/>
    </source>
</evidence>
<evidence type="ECO:0000256" key="2">
    <source>
        <dbReference type="ARBA" id="ARBA00022475"/>
    </source>
</evidence>
<evidence type="ECO:0000256" key="8">
    <source>
        <dbReference type="RuleBase" id="RU363108"/>
    </source>
</evidence>
<evidence type="ECO:0000313" key="9">
    <source>
        <dbReference type="EMBL" id="KAL0267270.1"/>
    </source>
</evidence>
<feature type="transmembrane region" description="Helical" evidence="8">
    <location>
        <begin position="275"/>
        <end position="295"/>
    </location>
</feature>
<evidence type="ECO:0000256" key="5">
    <source>
        <dbReference type="ARBA" id="ARBA00023136"/>
    </source>
</evidence>
<dbReference type="GO" id="GO:0007635">
    <property type="term" value="P:chemosensory behavior"/>
    <property type="evidence" value="ECO:0007669"/>
    <property type="project" value="TreeGrafter"/>
</dbReference>
<feature type="transmembrane region" description="Helical" evidence="8">
    <location>
        <begin position="135"/>
        <end position="156"/>
    </location>
</feature>
<gene>
    <name evidence="9" type="ORF">PYX00_009590</name>
</gene>
<dbReference type="Pfam" id="PF08395">
    <property type="entry name" value="7tm_7"/>
    <property type="match status" value="1"/>
</dbReference>
<dbReference type="GO" id="GO:0030424">
    <property type="term" value="C:axon"/>
    <property type="evidence" value="ECO:0007669"/>
    <property type="project" value="TreeGrafter"/>
</dbReference>
<feature type="transmembrane region" description="Helical" evidence="8">
    <location>
        <begin position="168"/>
        <end position="188"/>
    </location>
</feature>
<name>A0AAW2HC12_9NEOP</name>
<feature type="transmembrane region" description="Helical" evidence="8">
    <location>
        <begin position="81"/>
        <end position="102"/>
    </location>
</feature>
<keyword evidence="4 8" id="KW-1133">Transmembrane helix</keyword>
<feature type="transmembrane region" description="Helical" evidence="8">
    <location>
        <begin position="240"/>
        <end position="263"/>
    </location>
</feature>
<keyword evidence="3 8" id="KW-0812">Transmembrane</keyword>
<proteinExistence type="inferred from homology"/>
<sequence>MGPFRWTLQAKSVYEEYQPMLRILQLFGVAPFVVRDRKPEKTWLHTLFFLLHSSCLLYCLYDSKVNDTFNRASTYTLTALTYDALGIAGSVYTVIVHARYLLRSRQCIRMWRKLSEVSEELSGVAGNVYRRKTRCLLKTAAVILALLAFVIATVNLQTNRSRLTATFWVVWYLPLLQRCLTGLSFGLYCSELRRKYAIANGILAEDVARLSPERVRVLRRIHFLGYEGCRDLDTIHGPQFFYVFVSSFVNATLDMCNIIRLFGSTDPSSIVRFKSAVYWTSAQAVEIFGIVFSGVRLRREVQRMRLLMHECLILIDDQHSRLKLELESFSLQLLHCQFNFTAAGFFSIDCALLIQFGVAVISNTLFFVQMDKLKKRG</sequence>
<feature type="transmembrane region" description="Helical" evidence="8">
    <location>
        <begin position="42"/>
        <end position="61"/>
    </location>
</feature>
<comment type="subcellular location">
    <subcellularLocation>
        <location evidence="1 8">Cell membrane</location>
        <topology evidence="1 8">Multi-pass membrane protein</topology>
    </subcellularLocation>
</comment>
<dbReference type="GO" id="GO:0043025">
    <property type="term" value="C:neuronal cell body"/>
    <property type="evidence" value="ECO:0007669"/>
    <property type="project" value="TreeGrafter"/>
</dbReference>
<comment type="caution">
    <text evidence="9">The sequence shown here is derived from an EMBL/GenBank/DDBJ whole genome shotgun (WGS) entry which is preliminary data.</text>
</comment>
<feature type="transmembrane region" description="Helical" evidence="8">
    <location>
        <begin position="352"/>
        <end position="368"/>
    </location>
</feature>
<keyword evidence="2 8" id="KW-1003">Cell membrane</keyword>
<evidence type="ECO:0000256" key="7">
    <source>
        <dbReference type="ARBA" id="ARBA00023224"/>
    </source>
</evidence>
<reference evidence="9" key="1">
    <citation type="journal article" date="2024" name="Gigascience">
        <title>Chromosome-level genome of the poultry shaft louse Menopon gallinae provides insight into the host-switching and adaptive evolution of parasitic lice.</title>
        <authorList>
            <person name="Xu Y."/>
            <person name="Ma L."/>
            <person name="Liu S."/>
            <person name="Liang Y."/>
            <person name="Liu Q."/>
            <person name="He Z."/>
            <person name="Tian L."/>
            <person name="Duan Y."/>
            <person name="Cai W."/>
            <person name="Li H."/>
            <person name="Song F."/>
        </authorList>
    </citation>
    <scope>NUCLEOTIDE SEQUENCE</scope>
    <source>
        <strain evidence="9">Cailab_2023a</strain>
    </source>
</reference>
<dbReference type="PANTHER" id="PTHR21143:SF104">
    <property type="entry name" value="GUSTATORY RECEPTOR 8A-RELATED"/>
    <property type="match status" value="1"/>
</dbReference>
<protein>
    <recommendedName>
        <fullName evidence="8">Gustatory receptor</fullName>
    </recommendedName>
</protein>
<dbReference type="InterPro" id="IPR013604">
    <property type="entry name" value="7TM_chemorcpt"/>
</dbReference>
<accession>A0AAW2HC12</accession>
<dbReference type="GO" id="GO:0007165">
    <property type="term" value="P:signal transduction"/>
    <property type="evidence" value="ECO:0007669"/>
    <property type="project" value="UniProtKB-KW"/>
</dbReference>
<dbReference type="GO" id="GO:0005886">
    <property type="term" value="C:plasma membrane"/>
    <property type="evidence" value="ECO:0007669"/>
    <property type="project" value="UniProtKB-SubCell"/>
</dbReference>
<evidence type="ECO:0000256" key="4">
    <source>
        <dbReference type="ARBA" id="ARBA00022989"/>
    </source>
</evidence>
<comment type="function">
    <text evidence="8">Gustatory receptor which mediates acceptance or avoidance behavior, depending on its substrates.</text>
</comment>
<dbReference type="GO" id="GO:0050909">
    <property type="term" value="P:sensory perception of taste"/>
    <property type="evidence" value="ECO:0007669"/>
    <property type="project" value="InterPro"/>
</dbReference>